<dbReference type="HOGENOM" id="CLU_051530_2_0_1"/>
<evidence type="ECO:0000313" key="1">
    <source>
        <dbReference type="EMBL" id="EMD37247.1"/>
    </source>
</evidence>
<evidence type="ECO:0008006" key="3">
    <source>
        <dbReference type="Google" id="ProtNLM"/>
    </source>
</evidence>
<keyword evidence="2" id="KW-1185">Reference proteome</keyword>
<evidence type="ECO:0000313" key="2">
    <source>
        <dbReference type="Proteomes" id="UP000016930"/>
    </source>
</evidence>
<dbReference type="Proteomes" id="UP000016930">
    <property type="component" value="Unassembled WGS sequence"/>
</dbReference>
<gene>
    <name evidence="1" type="ORF">CERSUDRAFT_153746</name>
</gene>
<dbReference type="OrthoDB" id="3265815at2759"/>
<name>M2RFL0_CERS8</name>
<reference evidence="1 2" key="1">
    <citation type="journal article" date="2012" name="Proc. Natl. Acad. Sci. U.S.A.">
        <title>Comparative genomics of Ceriporiopsis subvermispora and Phanerochaete chrysosporium provide insight into selective ligninolysis.</title>
        <authorList>
            <person name="Fernandez-Fueyo E."/>
            <person name="Ruiz-Duenas F.J."/>
            <person name="Ferreira P."/>
            <person name="Floudas D."/>
            <person name="Hibbett D.S."/>
            <person name="Canessa P."/>
            <person name="Larrondo L.F."/>
            <person name="James T.Y."/>
            <person name="Seelenfreund D."/>
            <person name="Lobos S."/>
            <person name="Polanco R."/>
            <person name="Tello M."/>
            <person name="Honda Y."/>
            <person name="Watanabe T."/>
            <person name="Watanabe T."/>
            <person name="Ryu J.S."/>
            <person name="Kubicek C.P."/>
            <person name="Schmoll M."/>
            <person name="Gaskell J."/>
            <person name="Hammel K.E."/>
            <person name="St John F.J."/>
            <person name="Vanden Wymelenberg A."/>
            <person name="Sabat G."/>
            <person name="Splinter BonDurant S."/>
            <person name="Syed K."/>
            <person name="Yadav J.S."/>
            <person name="Doddapaneni H."/>
            <person name="Subramanian V."/>
            <person name="Lavin J.L."/>
            <person name="Oguiza J.A."/>
            <person name="Perez G."/>
            <person name="Pisabarro A.G."/>
            <person name="Ramirez L."/>
            <person name="Santoyo F."/>
            <person name="Master E."/>
            <person name="Coutinho P.M."/>
            <person name="Henrissat B."/>
            <person name="Lombard V."/>
            <person name="Magnuson J.K."/>
            <person name="Kuees U."/>
            <person name="Hori C."/>
            <person name="Igarashi K."/>
            <person name="Samejima M."/>
            <person name="Held B.W."/>
            <person name="Barry K.W."/>
            <person name="LaButti K.M."/>
            <person name="Lapidus A."/>
            <person name="Lindquist E.A."/>
            <person name="Lucas S.M."/>
            <person name="Riley R."/>
            <person name="Salamov A.A."/>
            <person name="Hoffmeister D."/>
            <person name="Schwenk D."/>
            <person name="Hadar Y."/>
            <person name="Yarden O."/>
            <person name="de Vries R.P."/>
            <person name="Wiebenga A."/>
            <person name="Stenlid J."/>
            <person name="Eastwood D."/>
            <person name="Grigoriev I.V."/>
            <person name="Berka R.M."/>
            <person name="Blanchette R.A."/>
            <person name="Kersten P."/>
            <person name="Martinez A.T."/>
            <person name="Vicuna R."/>
            <person name="Cullen D."/>
        </authorList>
    </citation>
    <scope>NUCLEOTIDE SEQUENCE [LARGE SCALE GENOMIC DNA]</scope>
    <source>
        <strain evidence="1 2">B</strain>
    </source>
</reference>
<dbReference type="EMBL" id="KB445796">
    <property type="protein sequence ID" value="EMD37247.1"/>
    <property type="molecule type" value="Genomic_DNA"/>
</dbReference>
<accession>M2RFL0</accession>
<sequence length="275" mass="29814">MSISTVFAPDAELDPAQPDLVLISADNVFFYVHTYRVSLISTNSFASLLPPKTAATPASMTIPTSATAPTSSADVLNIVLHSVYGLPCTHLCPSIPTLRASFPALEKYGIPPSTHEPLHVLLRAAAPATPLDVYALAAAHDIAPVAMAASPYLLSLALSTLSEAQAREIGPRYLLKLIQLHTNRTDTFKRLLLAPPKGHVPTPRCEEQQQRGLARAWMLVAAQLAWDVNPSTSTHEIQVAFRRIADSLTCRQCAECLHTRVQELVTDWAGVKRTI</sequence>
<dbReference type="AlphaFoldDB" id="M2RFL0"/>
<dbReference type="STRING" id="914234.M2RFL0"/>
<proteinExistence type="predicted"/>
<organism evidence="1 2">
    <name type="scientific">Ceriporiopsis subvermispora (strain B)</name>
    <name type="common">White-rot fungus</name>
    <name type="synonym">Gelatoporia subvermispora</name>
    <dbReference type="NCBI Taxonomy" id="914234"/>
    <lineage>
        <taxon>Eukaryota</taxon>
        <taxon>Fungi</taxon>
        <taxon>Dikarya</taxon>
        <taxon>Basidiomycota</taxon>
        <taxon>Agaricomycotina</taxon>
        <taxon>Agaricomycetes</taxon>
        <taxon>Polyporales</taxon>
        <taxon>Gelatoporiaceae</taxon>
        <taxon>Gelatoporia</taxon>
    </lineage>
</organism>
<protein>
    <recommendedName>
        <fullName evidence="3">BTB domain-containing protein</fullName>
    </recommendedName>
</protein>